<dbReference type="InterPro" id="IPR044925">
    <property type="entry name" value="His-Me_finger_sf"/>
</dbReference>
<evidence type="ECO:0000256" key="4">
    <source>
        <dbReference type="ARBA" id="ARBA00022723"/>
    </source>
</evidence>
<comment type="caution">
    <text evidence="14">The sequence shown here is derived from an EMBL/GenBank/DDBJ whole genome shotgun (WGS) entry which is preliminary data.</text>
</comment>
<keyword evidence="4 9" id="KW-0479">Metal-binding</keyword>
<dbReference type="PANTHER" id="PTHR13966:SF5">
    <property type="entry name" value="ENDONUCLEASE G, MITOCHONDRIAL"/>
    <property type="match status" value="1"/>
</dbReference>
<feature type="signal peptide" evidence="11">
    <location>
        <begin position="1"/>
        <end position="28"/>
    </location>
</feature>
<evidence type="ECO:0000256" key="8">
    <source>
        <dbReference type="PIRSR" id="PIRSR640255-1"/>
    </source>
</evidence>
<comment type="similarity">
    <text evidence="2 10">Belongs to the DNA/RNA non-specific endonuclease family.</text>
</comment>
<feature type="active site" description="Proton acceptor" evidence="8">
    <location>
        <position position="130"/>
    </location>
</feature>
<evidence type="ECO:0000256" key="3">
    <source>
        <dbReference type="ARBA" id="ARBA00022722"/>
    </source>
</evidence>
<reference evidence="15" key="1">
    <citation type="submission" date="2017-09" db="EMBL/GenBank/DDBJ databases">
        <authorList>
            <person name="Feng G."/>
            <person name="Zhu H."/>
        </authorList>
    </citation>
    <scope>NUCLEOTIDE SEQUENCE [LARGE SCALE GENOMIC DNA]</scope>
    <source>
        <strain evidence="15">1PNM-20</strain>
    </source>
</reference>
<dbReference type="InterPro" id="IPR040255">
    <property type="entry name" value="Non-specific_endonuclease"/>
</dbReference>
<organism evidence="14 15">
    <name type="scientific">Sphingomonas lenta</name>
    <dbReference type="NCBI Taxonomy" id="1141887"/>
    <lineage>
        <taxon>Bacteria</taxon>
        <taxon>Pseudomonadati</taxon>
        <taxon>Pseudomonadota</taxon>
        <taxon>Alphaproteobacteria</taxon>
        <taxon>Sphingomonadales</taxon>
        <taxon>Sphingomonadaceae</taxon>
        <taxon>Sphingomonas</taxon>
    </lineage>
</organism>
<dbReference type="GO" id="GO:0003676">
    <property type="term" value="F:nucleic acid binding"/>
    <property type="evidence" value="ECO:0007669"/>
    <property type="project" value="InterPro"/>
</dbReference>
<dbReference type="PROSITE" id="PS51257">
    <property type="entry name" value="PROKAR_LIPOPROTEIN"/>
    <property type="match status" value="1"/>
</dbReference>
<evidence type="ECO:0000259" key="13">
    <source>
        <dbReference type="SMART" id="SM00892"/>
    </source>
</evidence>
<evidence type="ECO:0000256" key="6">
    <source>
        <dbReference type="ARBA" id="ARBA00022801"/>
    </source>
</evidence>
<dbReference type="OrthoDB" id="9811262at2"/>
<dbReference type="SMART" id="SM00892">
    <property type="entry name" value="Endonuclease_NS"/>
    <property type="match status" value="1"/>
</dbReference>
<evidence type="ECO:0000256" key="5">
    <source>
        <dbReference type="ARBA" id="ARBA00022759"/>
    </source>
</evidence>
<keyword evidence="11" id="KW-0732">Signal</keyword>
<keyword evidence="7" id="KW-0460">Magnesium</keyword>
<evidence type="ECO:0000256" key="9">
    <source>
        <dbReference type="PIRSR" id="PIRSR640255-2"/>
    </source>
</evidence>
<keyword evidence="5 10" id="KW-0255">Endonuclease</keyword>
<dbReference type="GO" id="GO:0004519">
    <property type="term" value="F:endonuclease activity"/>
    <property type="evidence" value="ECO:0007669"/>
    <property type="project" value="UniProtKB-UniRule"/>
</dbReference>
<feature type="chain" id="PRO_5012584584" description="Endonuclease" evidence="11">
    <location>
        <begin position="29"/>
        <end position="267"/>
    </location>
</feature>
<dbReference type="Gene3D" id="3.40.570.10">
    <property type="entry name" value="Extracellular Endonuclease, subunit A"/>
    <property type="match status" value="1"/>
</dbReference>
<proteinExistence type="inferred from homology"/>
<feature type="domain" description="ENPP1-3/EXOG-like endonuclease/phosphodiesterase" evidence="12">
    <location>
        <begin position="67"/>
        <end position="254"/>
    </location>
</feature>
<dbReference type="InterPro" id="IPR018524">
    <property type="entry name" value="DNA/RNA_endonuclease_AS"/>
</dbReference>
<feature type="domain" description="DNA/RNA non-specific endonuclease/pyrophosphatase/phosphodiesterase" evidence="13">
    <location>
        <begin position="64"/>
        <end position="254"/>
    </location>
</feature>
<dbReference type="Proteomes" id="UP000218151">
    <property type="component" value="Unassembled WGS sequence"/>
</dbReference>
<evidence type="ECO:0000256" key="1">
    <source>
        <dbReference type="ARBA" id="ARBA00001946"/>
    </source>
</evidence>
<protein>
    <recommendedName>
        <fullName evidence="10">Endonuclease</fullName>
        <ecNumber evidence="10">3.1.30.-</ecNumber>
    </recommendedName>
</protein>
<keyword evidence="3 10" id="KW-0540">Nuclease</keyword>
<name>A0A2A2SAZ5_9SPHN</name>
<evidence type="ECO:0000256" key="7">
    <source>
        <dbReference type="ARBA" id="ARBA00022842"/>
    </source>
</evidence>
<dbReference type="InterPro" id="IPR001604">
    <property type="entry name" value="Endo_G_ENPP1-like_dom"/>
</dbReference>
<dbReference type="Pfam" id="PF01223">
    <property type="entry name" value="Endonuclease_NS"/>
    <property type="match status" value="1"/>
</dbReference>
<dbReference type="EC" id="3.1.30.-" evidence="10"/>
<evidence type="ECO:0000259" key="12">
    <source>
        <dbReference type="SMART" id="SM00477"/>
    </source>
</evidence>
<dbReference type="PANTHER" id="PTHR13966">
    <property type="entry name" value="ENDONUCLEASE RELATED"/>
    <property type="match status" value="1"/>
</dbReference>
<accession>A0A2A2SAZ5</accession>
<evidence type="ECO:0000256" key="10">
    <source>
        <dbReference type="RuleBase" id="RU366055"/>
    </source>
</evidence>
<evidence type="ECO:0000256" key="2">
    <source>
        <dbReference type="ARBA" id="ARBA00010052"/>
    </source>
</evidence>
<keyword evidence="6 10" id="KW-0378">Hydrolase</keyword>
<evidence type="ECO:0000313" key="14">
    <source>
        <dbReference type="EMBL" id="PAX06375.1"/>
    </source>
</evidence>
<evidence type="ECO:0000313" key="15">
    <source>
        <dbReference type="Proteomes" id="UP000218151"/>
    </source>
</evidence>
<keyword evidence="15" id="KW-1185">Reference proteome</keyword>
<comment type="cofactor">
    <cofactor evidence="1 10">
        <name>Mg(2+)</name>
        <dbReference type="ChEBI" id="CHEBI:18420"/>
    </cofactor>
</comment>
<dbReference type="GO" id="GO:0016787">
    <property type="term" value="F:hydrolase activity"/>
    <property type="evidence" value="ECO:0007669"/>
    <property type="project" value="UniProtKB-KW"/>
</dbReference>
<dbReference type="SMART" id="SM00477">
    <property type="entry name" value="NUC"/>
    <property type="match status" value="1"/>
</dbReference>
<dbReference type="SUPFAM" id="SSF54060">
    <property type="entry name" value="His-Me finger endonucleases"/>
    <property type="match status" value="1"/>
</dbReference>
<dbReference type="PROSITE" id="PS01070">
    <property type="entry name" value="NUCLEASE_NON_SPEC"/>
    <property type="match status" value="1"/>
</dbReference>
<dbReference type="InterPro" id="IPR020821">
    <property type="entry name" value="ENPP1-3/EXOG-like_nuc-like"/>
</dbReference>
<dbReference type="EMBL" id="NSLI01000007">
    <property type="protein sequence ID" value="PAX06375.1"/>
    <property type="molecule type" value="Genomic_DNA"/>
</dbReference>
<dbReference type="AlphaFoldDB" id="A0A2A2SAZ5"/>
<dbReference type="InterPro" id="IPR044929">
    <property type="entry name" value="DNA/RNA_non-sp_Endonuclease_sf"/>
</dbReference>
<dbReference type="GO" id="GO:0046872">
    <property type="term" value="F:metal ion binding"/>
    <property type="evidence" value="ECO:0007669"/>
    <property type="project" value="UniProtKB-KW"/>
</dbReference>
<evidence type="ECO:0000256" key="11">
    <source>
        <dbReference type="SAM" id="SignalP"/>
    </source>
</evidence>
<sequence length="267" mass="28687">MRTPGKVLIGAWAVGVSTALLASLSACSIEVAEPPALTCADHYASGTPPTLTNPKLASGTRPLCFGSFAVLHSATTRSPLYVAERLTRTSVEAARALDTRDNRFHPEERLPPAERAELVDYRGSGYDRGHMAPSGDMGDPTHDYESFSLANIVPQDGPLNRNGWADLENYVRDLTSKLGQAYVVTGPAYQGGRLRRLNGRVLVPTRVWKAIYVPGQGAGAWIASNDARADWEVVSIAELASRIGVDPFPTLDAATKAKVPAFPTFKN</sequence>
<gene>
    <name evidence="14" type="ORF">CKY28_17380</name>
</gene>
<feature type="binding site" evidence="9">
    <location>
        <position position="160"/>
    </location>
    <ligand>
        <name>Mg(2+)</name>
        <dbReference type="ChEBI" id="CHEBI:18420"/>
        <note>catalytic</note>
    </ligand>
</feature>